<protein>
    <recommendedName>
        <fullName evidence="6">Nuclear transcription factor Y subunit</fullName>
    </recommendedName>
</protein>
<name>A0AAN7JZW6_9MYRT</name>
<keyword evidence="5 6" id="KW-0539">Nucleus</keyword>
<reference evidence="8 9" key="1">
    <citation type="journal article" date="2023" name="Hortic Res">
        <title>Pangenome of water caltrop reveals structural variations and asymmetric subgenome divergence after allopolyploidization.</title>
        <authorList>
            <person name="Zhang X."/>
            <person name="Chen Y."/>
            <person name="Wang L."/>
            <person name="Yuan Y."/>
            <person name="Fang M."/>
            <person name="Shi L."/>
            <person name="Lu R."/>
            <person name="Comes H.P."/>
            <person name="Ma Y."/>
            <person name="Chen Y."/>
            <person name="Huang G."/>
            <person name="Zhou Y."/>
            <person name="Zheng Z."/>
            <person name="Qiu Y."/>
        </authorList>
    </citation>
    <scope>NUCLEOTIDE SEQUENCE [LARGE SCALE GENOMIC DNA]</scope>
    <source>
        <tissue evidence="8">Roots</tissue>
    </source>
</reference>
<dbReference type="PROSITE" id="PS51152">
    <property type="entry name" value="NFYA_HAP2_2"/>
    <property type="match status" value="1"/>
</dbReference>
<evidence type="ECO:0000256" key="5">
    <source>
        <dbReference type="ARBA" id="ARBA00023242"/>
    </source>
</evidence>
<feature type="compositionally biased region" description="Low complexity" evidence="7">
    <location>
        <begin position="201"/>
        <end position="217"/>
    </location>
</feature>
<evidence type="ECO:0000256" key="2">
    <source>
        <dbReference type="ARBA" id="ARBA00023015"/>
    </source>
</evidence>
<proteinExistence type="inferred from homology"/>
<organism evidence="8 9">
    <name type="scientific">Trapa incisa</name>
    <dbReference type="NCBI Taxonomy" id="236973"/>
    <lineage>
        <taxon>Eukaryota</taxon>
        <taxon>Viridiplantae</taxon>
        <taxon>Streptophyta</taxon>
        <taxon>Embryophyta</taxon>
        <taxon>Tracheophyta</taxon>
        <taxon>Spermatophyta</taxon>
        <taxon>Magnoliopsida</taxon>
        <taxon>eudicotyledons</taxon>
        <taxon>Gunneridae</taxon>
        <taxon>Pentapetalae</taxon>
        <taxon>rosids</taxon>
        <taxon>malvids</taxon>
        <taxon>Myrtales</taxon>
        <taxon>Lythraceae</taxon>
        <taxon>Trapa</taxon>
    </lineage>
</organism>
<evidence type="ECO:0000256" key="1">
    <source>
        <dbReference type="ARBA" id="ARBA00004123"/>
    </source>
</evidence>
<comment type="similarity">
    <text evidence="6">Belongs to the NFYA/HAP2 subunit family.</text>
</comment>
<dbReference type="AlphaFoldDB" id="A0AAN7JZW6"/>
<dbReference type="GO" id="GO:0003700">
    <property type="term" value="F:DNA-binding transcription factor activity"/>
    <property type="evidence" value="ECO:0007669"/>
    <property type="project" value="UniProtKB-UniRule"/>
</dbReference>
<accession>A0AAN7JZW6</accession>
<keyword evidence="2 6" id="KW-0805">Transcription regulation</keyword>
<dbReference type="PANTHER" id="PTHR12632">
    <property type="entry name" value="TRANSCRIPTION FACTOR NF-Y ALPHA-RELATED"/>
    <property type="match status" value="1"/>
</dbReference>
<gene>
    <name evidence="8" type="ORF">SAY87_019461</name>
</gene>
<keyword evidence="4 6" id="KW-0804">Transcription</keyword>
<dbReference type="Gene3D" id="6.10.250.2430">
    <property type="match status" value="1"/>
</dbReference>
<comment type="subcellular location">
    <subcellularLocation>
        <location evidence="1 6">Nucleus</location>
    </subcellularLocation>
</comment>
<dbReference type="SMART" id="SM00521">
    <property type="entry name" value="CBF"/>
    <property type="match status" value="1"/>
</dbReference>
<evidence type="ECO:0000313" key="9">
    <source>
        <dbReference type="Proteomes" id="UP001345219"/>
    </source>
</evidence>
<evidence type="ECO:0000256" key="3">
    <source>
        <dbReference type="ARBA" id="ARBA00023125"/>
    </source>
</evidence>
<dbReference type="Pfam" id="PF02045">
    <property type="entry name" value="CBFB_NFYA"/>
    <property type="match status" value="1"/>
</dbReference>
<sequence length="263" mass="29015">MQQMSKSVKSMAIHPKSAAQTNAIFCEPWLNGSSEGQPRRVLEGYLHAKGTLNADSAIFGRDNGQWQQNVDHAAKMPLMSVGQSMARVPNPYYGGMMMAPYGNPPMAYAFGGLPYGRVPLPIDMAHEPVYVNAKQFQGIMRRRRARNKAEIERRIIKNRKPYLHESRHQHALRRARVSGGRFAKKSEANASDDPTEEDMGSWPILSSQPFSSSVSEPLTVDYTGNPPSDHMLHGPVEPFNYGDLNQSFPGGFTGPSGGSLGQK</sequence>
<evidence type="ECO:0000256" key="4">
    <source>
        <dbReference type="ARBA" id="ARBA00023163"/>
    </source>
</evidence>
<dbReference type="GO" id="GO:0005634">
    <property type="term" value="C:nucleus"/>
    <property type="evidence" value="ECO:0007669"/>
    <property type="project" value="UniProtKB-SubCell"/>
</dbReference>
<feature type="compositionally biased region" description="Gly residues" evidence="7">
    <location>
        <begin position="251"/>
        <end position="263"/>
    </location>
</feature>
<keyword evidence="3 6" id="KW-0238">DNA-binding</keyword>
<dbReference type="GO" id="GO:0003677">
    <property type="term" value="F:DNA binding"/>
    <property type="evidence" value="ECO:0007669"/>
    <property type="project" value="UniProtKB-KW"/>
</dbReference>
<evidence type="ECO:0000256" key="7">
    <source>
        <dbReference type="SAM" id="MobiDB-lite"/>
    </source>
</evidence>
<comment type="function">
    <text evidence="6">Component of the sequence-specific heterotrimeric transcription factor (NF-Y) which specifically recognizes a 5'-CCAAT-3' box motif found in the promoters of its target genes.</text>
</comment>
<dbReference type="InterPro" id="IPR001289">
    <property type="entry name" value="NFYA"/>
</dbReference>
<comment type="subunit">
    <text evidence="6">Heterotrimer.</text>
</comment>
<evidence type="ECO:0000256" key="6">
    <source>
        <dbReference type="RuleBase" id="RU367155"/>
    </source>
</evidence>
<keyword evidence="9" id="KW-1185">Reference proteome</keyword>
<evidence type="ECO:0000313" key="8">
    <source>
        <dbReference type="EMBL" id="KAK4758160.1"/>
    </source>
</evidence>
<dbReference type="EMBL" id="JAXIOK010000012">
    <property type="protein sequence ID" value="KAK4758160.1"/>
    <property type="molecule type" value="Genomic_DNA"/>
</dbReference>
<dbReference type="Proteomes" id="UP001345219">
    <property type="component" value="Chromosome 15"/>
</dbReference>
<dbReference type="PRINTS" id="PR00616">
    <property type="entry name" value="CCAATSUBUNTB"/>
</dbReference>
<comment type="caution">
    <text evidence="8">The sequence shown here is derived from an EMBL/GenBank/DDBJ whole genome shotgun (WGS) entry which is preliminary data.</text>
</comment>
<feature type="region of interest" description="Disordered" evidence="7">
    <location>
        <begin position="164"/>
        <end position="263"/>
    </location>
</feature>